<proteinExistence type="predicted"/>
<protein>
    <submittedName>
        <fullName evidence="2">RHS repeat-associated protein</fullName>
    </submittedName>
</protein>
<dbReference type="Gene3D" id="2.180.10.10">
    <property type="entry name" value="RHS repeat-associated core"/>
    <property type="match status" value="2"/>
</dbReference>
<evidence type="ECO:0000313" key="2">
    <source>
        <dbReference type="EMBL" id="MBB5209271.1"/>
    </source>
</evidence>
<dbReference type="PANTHER" id="PTHR32305:SF17">
    <property type="entry name" value="TRNA NUCLEASE WAPA"/>
    <property type="match status" value="1"/>
</dbReference>
<dbReference type="NCBIfam" id="TIGR01643">
    <property type="entry name" value="YD_repeat_2x"/>
    <property type="match status" value="2"/>
</dbReference>
<reference evidence="2 3" key="1">
    <citation type="submission" date="2020-08" db="EMBL/GenBank/DDBJ databases">
        <title>Genomic Encyclopedia of Type Strains, Phase IV (KMG-IV): sequencing the most valuable type-strain genomes for metagenomic binning, comparative biology and taxonomic classification.</title>
        <authorList>
            <person name="Goeker M."/>
        </authorList>
    </citation>
    <scope>NUCLEOTIDE SEQUENCE [LARGE SCALE GENOMIC DNA]</scope>
    <source>
        <strain evidence="2 3">DSM 24163</strain>
    </source>
</reference>
<keyword evidence="1" id="KW-0732">Signal</keyword>
<evidence type="ECO:0000313" key="3">
    <source>
        <dbReference type="Proteomes" id="UP000521199"/>
    </source>
</evidence>
<evidence type="ECO:0000256" key="1">
    <source>
        <dbReference type="SAM" id="SignalP"/>
    </source>
</evidence>
<dbReference type="NCBIfam" id="TIGR03696">
    <property type="entry name" value="Rhs_assc_core"/>
    <property type="match status" value="1"/>
</dbReference>
<accession>A0A7W8G0K0</accession>
<feature type="chain" id="PRO_5031061903" evidence="1">
    <location>
        <begin position="37"/>
        <end position="1664"/>
    </location>
</feature>
<dbReference type="Proteomes" id="UP000521199">
    <property type="component" value="Unassembled WGS sequence"/>
</dbReference>
<dbReference type="InterPro" id="IPR022385">
    <property type="entry name" value="Rhs_assc_core"/>
</dbReference>
<dbReference type="EMBL" id="JACHHP010000005">
    <property type="protein sequence ID" value="MBB5209271.1"/>
    <property type="molecule type" value="Genomic_DNA"/>
</dbReference>
<feature type="signal peptide" evidence="1">
    <location>
        <begin position="1"/>
        <end position="36"/>
    </location>
</feature>
<sequence length="1664" mass="181005">MSCKEAQPCAYARRPDRLLGACVLLAALVAVTPVTADVSPSAIVDITDLTAPQPVPNGLPDVVADGALTAVDAAVNRLNASRAIAPLGDDAFGESIDPLTGNLRFVQTDVLLRGSGPDIAIVRSLDVGASRSPWWQRERGFGDWTLELPRLSTLTPHPALQAPWSVSGGSPAKRCSAFGLARDVAIEGSNFAASEWWQGVQLVLPGQGAQEVLRRAPENMLQPSMILDGNALAFPLVTNAHWMLSCLPATSNGAGGEGFLAVSPDGGKYWFDRLVTGGWDWFAPPFMSGSALYRYEAMLLPSRIEDRHGNALTFTYDGARLTGIQASDGRAVSLSWQSVNGISFVTGVTEQPGDAKARTWTYAYTTPALGRTLRKVTLPDATAWSFDFNALTKYCAFWSPDPQQEPYCDSNPGAWGSNVGTATAPSGLVGTFTVAGVLRYRWLEQQHLTPQCFHEHDGIEEYQSIATLSRRYTGPGVDSTWTYGYCDDYNASCAPDVPSASTFRITAPDGSKTRQLVGHAWCSATLGEVLRTEFGATFNGNTFVSAARTIRPQLASPNAGPFPARIGTVPQTYANRAQLEHLRPLRQRDIVQDGVTFTWKADSLDGFGRPRTVTRSSTLGASTTRTETITYHDNFARWVLGQIAGLKEANTAAPMLAQTFDAATGNVLTSSRFGALQHTLSYYPSGLVRTIADGAGNVTTLSNYKRGIPQTVVHPDGTSSKVAVDNVGQVTGSTDELGHTTGYLHDALGRLIKTTWPSGDSVAWNATERTFEAVNVAEYGLPAGHWRLTERTGNARAITYYDALWRPVLQRSFDNADEAGTRRMVLRRYDGNQRETFVSYPQRSIASVLSTPAGVATTYDGLGRPRTHTATSELGPLTTTIDYLAGFKRRTTNPRGIQRTETFHALDSPDTAALAGLQVPDAVTGIARDVFGKPRTMTRSGQWNGNALTLTRRYVYDAQQRLCKRIEPESGATVLDYDAAGNIAWQATGQNLPSHTDCQRGSVPVAQRSAYSHDTRGRLLAVDHPSDAADLAFSYFANGLLQTAGTAATANAPASLWTYAYTKRGLPLTETLAFDGKNSVIAHGHDANGARASLTWPSGLALAYAPNALGEPTRVGTYATGAGYHPGGALATWTYGNGVVREHLLNARQLPDRLRDTRNGVALLDHGFDYDPNGNLVARTDGVGDGLESSDLTYDDLDRLRTAVVPNKFGLESFEYDPLDNIRRAVVGPLDLRYDIDTNNRLQRITQAGDTVHAYTWNARGALATRSRPGEPDPHGLFRDGFETGGDLLPATVQTLVFDSANRLARIDGLERYAYDAHGHRLRTRRDTGTVRHEIRDRSGRLLYTEDTRDQQRTDYIALGTTLVAKRTRPLNGNTATTTYLHGDARGTPSVESNAVGQMLLRTRLTSYGAPYDGLWRDGPGFTGHTADAASQLVYMQQRYFDPLALRFLSPDPVAPTPESFNRYWYANNNPYKFLDPDGRWACTGVHCATFEASLRLASQASASDQLSSSQQTQLRRAVDFYGAKGDQQIKVTFANLGGELAQNLTDESGRGEIRFDVEGIAQRNPGQAGVQNGLAMRLLHEADHGAQIVKDGFPTSKEERLNREHSAYRAEGYYQKAMNFLQNSNNIWAPWHPGDGIDQGRVDARAQFSVMNSCSHSNEWSCK</sequence>
<dbReference type="InterPro" id="IPR050708">
    <property type="entry name" value="T6SS_VgrG/RHS"/>
</dbReference>
<name>A0A7W8G0K0_9GAMM</name>
<dbReference type="PANTHER" id="PTHR32305">
    <property type="match status" value="1"/>
</dbReference>
<dbReference type="Pfam" id="PF05593">
    <property type="entry name" value="RHS_repeat"/>
    <property type="match status" value="1"/>
</dbReference>
<organism evidence="2 3">
    <name type="scientific">Chiayiivirga flava</name>
    <dbReference type="NCBI Taxonomy" id="659595"/>
    <lineage>
        <taxon>Bacteria</taxon>
        <taxon>Pseudomonadati</taxon>
        <taxon>Pseudomonadota</taxon>
        <taxon>Gammaproteobacteria</taxon>
        <taxon>Lysobacterales</taxon>
        <taxon>Lysobacteraceae</taxon>
        <taxon>Chiayiivirga</taxon>
    </lineage>
</organism>
<gene>
    <name evidence="2" type="ORF">HNQ52_002834</name>
</gene>
<keyword evidence="3" id="KW-1185">Reference proteome</keyword>
<dbReference type="InterPro" id="IPR031325">
    <property type="entry name" value="RHS_repeat"/>
</dbReference>
<dbReference type="InterPro" id="IPR006530">
    <property type="entry name" value="YD"/>
</dbReference>
<comment type="caution">
    <text evidence="2">The sequence shown here is derived from an EMBL/GenBank/DDBJ whole genome shotgun (WGS) entry which is preliminary data.</text>
</comment>